<feature type="compositionally biased region" description="Low complexity" evidence="1">
    <location>
        <begin position="194"/>
        <end position="210"/>
    </location>
</feature>
<feature type="compositionally biased region" description="Low complexity" evidence="1">
    <location>
        <begin position="330"/>
        <end position="339"/>
    </location>
</feature>
<dbReference type="PANTHER" id="PTHR20916">
    <property type="entry name" value="CYSTEINE AND GLYCINE-RICH PROTEIN 2 BINDING PROTEIN"/>
    <property type="match status" value="1"/>
</dbReference>
<proteinExistence type="predicted"/>
<feature type="region of interest" description="Disordered" evidence="1">
    <location>
        <begin position="179"/>
        <end position="252"/>
    </location>
</feature>
<protein>
    <recommendedName>
        <fullName evidence="4">Ccaat-binding transcription factor chain b species</fullName>
    </recommendedName>
</protein>
<feature type="region of interest" description="Disordered" evidence="1">
    <location>
        <begin position="287"/>
        <end position="340"/>
    </location>
</feature>
<name>A0ABM1Z864_AEDAL</name>
<feature type="region of interest" description="Disordered" evidence="1">
    <location>
        <begin position="449"/>
        <end position="478"/>
    </location>
</feature>
<dbReference type="RefSeq" id="XP_019526995.3">
    <property type="nucleotide sequence ID" value="XM_019671450.4"/>
</dbReference>
<dbReference type="PANTHER" id="PTHR20916:SF12">
    <property type="entry name" value="ANCESTRAL COATOMER ELEMENT 1 SEC16_SEC31 DOMAIN-CONTAINING PROTEIN-RELATED"/>
    <property type="match status" value="1"/>
</dbReference>
<organism evidence="2 3">
    <name type="scientific">Aedes albopictus</name>
    <name type="common">Asian tiger mosquito</name>
    <name type="synonym">Stegomyia albopicta</name>
    <dbReference type="NCBI Taxonomy" id="7160"/>
    <lineage>
        <taxon>Eukaryota</taxon>
        <taxon>Metazoa</taxon>
        <taxon>Ecdysozoa</taxon>
        <taxon>Arthropoda</taxon>
        <taxon>Hexapoda</taxon>
        <taxon>Insecta</taxon>
        <taxon>Pterygota</taxon>
        <taxon>Neoptera</taxon>
        <taxon>Endopterygota</taxon>
        <taxon>Diptera</taxon>
        <taxon>Nematocera</taxon>
        <taxon>Culicoidea</taxon>
        <taxon>Culicidae</taxon>
        <taxon>Culicinae</taxon>
        <taxon>Aedini</taxon>
        <taxon>Aedes</taxon>
        <taxon>Stegomyia</taxon>
    </lineage>
</organism>
<feature type="region of interest" description="Disordered" evidence="1">
    <location>
        <begin position="525"/>
        <end position="556"/>
    </location>
</feature>
<dbReference type="GeneID" id="109399006"/>
<dbReference type="EnsemblMetazoa" id="AALFPA23_015982.R23280">
    <property type="protein sequence ID" value="AALFPA23_015982.P23280"/>
    <property type="gene ID" value="AALFPA23_015982"/>
</dbReference>
<feature type="compositionally biased region" description="Low complexity" evidence="1">
    <location>
        <begin position="292"/>
        <end position="308"/>
    </location>
</feature>
<feature type="region of interest" description="Disordered" evidence="1">
    <location>
        <begin position="117"/>
        <end position="166"/>
    </location>
</feature>
<evidence type="ECO:0000256" key="1">
    <source>
        <dbReference type="SAM" id="MobiDB-lite"/>
    </source>
</evidence>
<evidence type="ECO:0000313" key="2">
    <source>
        <dbReference type="EnsemblMetazoa" id="AALFPA23_015982.P23280"/>
    </source>
</evidence>
<dbReference type="Proteomes" id="UP000069940">
    <property type="component" value="Unassembled WGS sequence"/>
</dbReference>
<reference evidence="2" key="2">
    <citation type="submission" date="2025-05" db="UniProtKB">
        <authorList>
            <consortium name="EnsemblMetazoa"/>
        </authorList>
    </citation>
    <scope>IDENTIFICATION</scope>
    <source>
        <strain evidence="2">Foshan</strain>
    </source>
</reference>
<accession>A0ABM1Z864</accession>
<sequence length="612" mass="66700">MAMAACYPNYDLSSSAGIGHQQQQQPSQLHHLSMSSRLTGGAPSMAQKDYSIPLHVDCSVEYELPNQAKPPVGARVEPLLMIHPCYFRKMESQRRSPFINNMPNSSRSSNSIVANVVDSSSMSRRSSKSSSQQQQQQQTQQQHQQQQQQQQHAVVSSHQSTIQRHQNLQQQIDEYVQRQMAQRSQQAHYPVGTSSQQQQQQQQQQSQHVQSQHHRHHSHQPQPQQQQQQLHQQQSHLSSQQQSTNQYSLQSQQQQQQQQQLVNTSDWSCYMAPDGVVRGYRKPNLANQTAYSNSNSSSSSSVSNNSKSKVIKRSNTGMPPQLTAAGTGGHQQHQQQHQQNLIAASCAAFNSGGSGLEGGLPSGPRWDIEKTSMAAVPRDFQAGPESLPIKANASLLAAAAVGCQTAPAGTNNNNNNNSYQPSATMYRNPSVVGKRDAMLSGGCGVYSNSSNNNNNLRNNNNNGTELHGSGGSSGSLWNSTASLLEKTPMAAIPRDYQTGPEHMACSKMSAGTGGMLGATASGHSLMRSAASSNTTPSSYHHNHLHHQSSSSTSSSVSSAAEKAALFPGKYRQHQRASHRLHPYMMTSSMGGSFPPLMAPAFPQMQQVSCYNV</sequence>
<reference evidence="3" key="1">
    <citation type="journal article" date="2015" name="Proc. Natl. Acad. Sci. U.S.A.">
        <title>Genome sequence of the Asian Tiger mosquito, Aedes albopictus, reveals insights into its biology, genetics, and evolution.</title>
        <authorList>
            <person name="Chen X.G."/>
            <person name="Jiang X."/>
            <person name="Gu J."/>
            <person name="Xu M."/>
            <person name="Wu Y."/>
            <person name="Deng Y."/>
            <person name="Zhang C."/>
            <person name="Bonizzoni M."/>
            <person name="Dermauw W."/>
            <person name="Vontas J."/>
            <person name="Armbruster P."/>
            <person name="Huang X."/>
            <person name="Yang Y."/>
            <person name="Zhang H."/>
            <person name="He W."/>
            <person name="Peng H."/>
            <person name="Liu Y."/>
            <person name="Wu K."/>
            <person name="Chen J."/>
            <person name="Lirakis M."/>
            <person name="Topalis P."/>
            <person name="Van Leeuwen T."/>
            <person name="Hall A.B."/>
            <person name="Jiang X."/>
            <person name="Thorpe C."/>
            <person name="Mueller R.L."/>
            <person name="Sun C."/>
            <person name="Waterhouse R.M."/>
            <person name="Yan G."/>
            <person name="Tu Z.J."/>
            <person name="Fang X."/>
            <person name="James A.A."/>
        </authorList>
    </citation>
    <scope>NUCLEOTIDE SEQUENCE [LARGE SCALE GENOMIC DNA]</scope>
    <source>
        <strain evidence="3">Foshan</strain>
    </source>
</reference>
<feature type="compositionally biased region" description="Low complexity" evidence="1">
    <location>
        <begin position="117"/>
        <end position="160"/>
    </location>
</feature>
<feature type="compositionally biased region" description="Low complexity" evidence="1">
    <location>
        <begin position="547"/>
        <end position="556"/>
    </location>
</feature>
<feature type="compositionally biased region" description="Low complexity" evidence="1">
    <location>
        <begin position="449"/>
        <end position="462"/>
    </location>
</feature>
<evidence type="ECO:0008006" key="4">
    <source>
        <dbReference type="Google" id="ProtNLM"/>
    </source>
</evidence>
<evidence type="ECO:0000313" key="3">
    <source>
        <dbReference type="Proteomes" id="UP000069940"/>
    </source>
</evidence>
<feature type="compositionally biased region" description="Low complexity" evidence="1">
    <location>
        <begin position="220"/>
        <end position="252"/>
    </location>
</feature>
<keyword evidence="3" id="KW-1185">Reference proteome</keyword>